<comment type="caution">
    <text evidence="4">The sequence shown here is derived from an EMBL/GenBank/DDBJ whole genome shotgun (WGS) entry which is preliminary data.</text>
</comment>
<reference evidence="4" key="1">
    <citation type="submission" date="2023-03" db="EMBL/GenBank/DDBJ databases">
        <title>Massive genome expansion in bonnet fungi (Mycena s.s.) driven by repeated elements and novel gene families across ecological guilds.</title>
        <authorList>
            <consortium name="Lawrence Berkeley National Laboratory"/>
            <person name="Harder C.B."/>
            <person name="Miyauchi S."/>
            <person name="Viragh M."/>
            <person name="Kuo A."/>
            <person name="Thoen E."/>
            <person name="Andreopoulos B."/>
            <person name="Lu D."/>
            <person name="Skrede I."/>
            <person name="Drula E."/>
            <person name="Henrissat B."/>
            <person name="Morin E."/>
            <person name="Kohler A."/>
            <person name="Barry K."/>
            <person name="LaButti K."/>
            <person name="Morin E."/>
            <person name="Salamov A."/>
            <person name="Lipzen A."/>
            <person name="Mereny Z."/>
            <person name="Hegedus B."/>
            <person name="Baldrian P."/>
            <person name="Stursova M."/>
            <person name="Weitz H."/>
            <person name="Taylor A."/>
            <person name="Grigoriev I.V."/>
            <person name="Nagy L.G."/>
            <person name="Martin F."/>
            <person name="Kauserud H."/>
        </authorList>
    </citation>
    <scope>NUCLEOTIDE SEQUENCE</scope>
    <source>
        <strain evidence="4">CBHHK002</strain>
    </source>
</reference>
<dbReference type="PANTHER" id="PTHR24321">
    <property type="entry name" value="DEHYDROGENASES, SHORT CHAIN"/>
    <property type="match status" value="1"/>
</dbReference>
<dbReference type="SUPFAM" id="SSF51735">
    <property type="entry name" value="NAD(P)-binding Rossmann-fold domains"/>
    <property type="match status" value="1"/>
</dbReference>
<keyword evidence="3" id="KW-0560">Oxidoreductase</keyword>
<keyword evidence="2" id="KW-0521">NADP</keyword>
<evidence type="ECO:0000256" key="2">
    <source>
        <dbReference type="ARBA" id="ARBA00022857"/>
    </source>
</evidence>
<dbReference type="PANTHER" id="PTHR24321:SF8">
    <property type="entry name" value="ESTRADIOL 17-BETA-DEHYDROGENASE 8-RELATED"/>
    <property type="match status" value="1"/>
</dbReference>
<evidence type="ECO:0000256" key="1">
    <source>
        <dbReference type="ARBA" id="ARBA00006484"/>
    </source>
</evidence>
<organism evidence="4 5">
    <name type="scientific">Mycena albidolilacea</name>
    <dbReference type="NCBI Taxonomy" id="1033008"/>
    <lineage>
        <taxon>Eukaryota</taxon>
        <taxon>Fungi</taxon>
        <taxon>Dikarya</taxon>
        <taxon>Basidiomycota</taxon>
        <taxon>Agaricomycotina</taxon>
        <taxon>Agaricomycetes</taxon>
        <taxon>Agaricomycetidae</taxon>
        <taxon>Agaricales</taxon>
        <taxon>Marasmiineae</taxon>
        <taxon>Mycenaceae</taxon>
        <taxon>Mycena</taxon>
    </lineage>
</organism>
<sequence>MSSTQNSGSKGTALVTGAAQGIGRAIALRLAADGFDVAINDIASKAAQLDGVKDEIIAAGRRSAVFGGDVSVDADVKAMVAGVVEALGGLDVMVANAGICRARASLLDISPEEWDRTFDINVRGVFLCYQHAARQMILQGRGGRIIGATSGAGKQGLAMLPDYASSKFAVRGLTQAAACEFGKHGITVNAYAPGAVATQMTEQFAPLASMSQKDFFAMQATMAATGVNPTPENIASIVSYLASKEASFITGQSISVDGGRYFD</sequence>
<accession>A0AAD7A5U5</accession>
<keyword evidence="5" id="KW-1185">Reference proteome</keyword>
<dbReference type="EMBL" id="JARIHO010000015">
    <property type="protein sequence ID" value="KAJ7349640.1"/>
    <property type="molecule type" value="Genomic_DNA"/>
</dbReference>
<proteinExistence type="inferred from homology"/>
<gene>
    <name evidence="4" type="ORF">DFH08DRAFT_742192</name>
</gene>
<name>A0AAD7A5U5_9AGAR</name>
<evidence type="ECO:0000313" key="5">
    <source>
        <dbReference type="Proteomes" id="UP001218218"/>
    </source>
</evidence>
<dbReference type="PRINTS" id="PR00080">
    <property type="entry name" value="SDRFAMILY"/>
</dbReference>
<evidence type="ECO:0000256" key="3">
    <source>
        <dbReference type="ARBA" id="ARBA00023002"/>
    </source>
</evidence>
<dbReference type="PRINTS" id="PR00081">
    <property type="entry name" value="GDHRDH"/>
</dbReference>
<dbReference type="InterPro" id="IPR020904">
    <property type="entry name" value="Sc_DH/Rdtase_CS"/>
</dbReference>
<dbReference type="Gene3D" id="3.40.50.720">
    <property type="entry name" value="NAD(P)-binding Rossmann-like Domain"/>
    <property type="match status" value="1"/>
</dbReference>
<dbReference type="InterPro" id="IPR036291">
    <property type="entry name" value="NAD(P)-bd_dom_sf"/>
</dbReference>
<dbReference type="AlphaFoldDB" id="A0AAD7A5U5"/>
<dbReference type="InterPro" id="IPR002347">
    <property type="entry name" value="SDR_fam"/>
</dbReference>
<comment type="similarity">
    <text evidence="1">Belongs to the short-chain dehydrogenases/reductases (SDR) family.</text>
</comment>
<dbReference type="Pfam" id="PF13561">
    <property type="entry name" value="adh_short_C2"/>
    <property type="match status" value="1"/>
</dbReference>
<dbReference type="FunFam" id="3.40.50.720:FF:000084">
    <property type="entry name" value="Short-chain dehydrogenase reductase"/>
    <property type="match status" value="1"/>
</dbReference>
<evidence type="ECO:0000313" key="4">
    <source>
        <dbReference type="EMBL" id="KAJ7349640.1"/>
    </source>
</evidence>
<protein>
    <submittedName>
        <fullName evidence="4">Uncharacterized protein</fullName>
    </submittedName>
</protein>
<dbReference type="Proteomes" id="UP001218218">
    <property type="component" value="Unassembled WGS sequence"/>
</dbReference>
<dbReference type="PROSITE" id="PS00061">
    <property type="entry name" value="ADH_SHORT"/>
    <property type="match status" value="1"/>
</dbReference>
<dbReference type="GO" id="GO:0016491">
    <property type="term" value="F:oxidoreductase activity"/>
    <property type="evidence" value="ECO:0007669"/>
    <property type="project" value="UniProtKB-KW"/>
</dbReference>